<dbReference type="GO" id="GO:0004622">
    <property type="term" value="F:phosphatidylcholine lysophospholipase activity"/>
    <property type="evidence" value="ECO:0007669"/>
    <property type="project" value="TreeGrafter"/>
</dbReference>
<organism evidence="2 3">
    <name type="scientific">Methylocystis parvus</name>
    <dbReference type="NCBI Taxonomy" id="134"/>
    <lineage>
        <taxon>Bacteria</taxon>
        <taxon>Pseudomonadati</taxon>
        <taxon>Pseudomonadota</taxon>
        <taxon>Alphaproteobacteria</taxon>
        <taxon>Hyphomicrobiales</taxon>
        <taxon>Methylocystaceae</taxon>
        <taxon>Methylocystis</taxon>
    </lineage>
</organism>
<reference evidence="2 3" key="1">
    <citation type="submission" date="2019-09" db="EMBL/GenBank/DDBJ databases">
        <title>Isolation and complete genome sequencing of Methylocystis species.</title>
        <authorList>
            <person name="Rumah B.L."/>
            <person name="Stead C.E."/>
            <person name="Stevens B.C."/>
            <person name="Minton N.P."/>
            <person name="Grosse-Honebrink A."/>
            <person name="Zhang Y."/>
        </authorList>
    </citation>
    <scope>NUCLEOTIDE SEQUENCE [LARGE SCALE GENOMIC DNA]</scope>
    <source>
        <strain evidence="2 3">BRCS2</strain>
    </source>
</reference>
<dbReference type="KEGG" id="mpar:F7D14_16170"/>
<dbReference type="Proteomes" id="UP000422569">
    <property type="component" value="Chromosome"/>
</dbReference>
<feature type="domain" description="SGNH hydrolase-type esterase" evidence="1">
    <location>
        <begin position="54"/>
        <end position="215"/>
    </location>
</feature>
<dbReference type="PANTHER" id="PTHR30383:SF24">
    <property type="entry name" value="THIOESTERASE 1_PROTEASE 1_LYSOPHOSPHOLIPASE L1"/>
    <property type="match status" value="1"/>
</dbReference>
<keyword evidence="3" id="KW-1185">Reference proteome</keyword>
<dbReference type="InterPro" id="IPR013830">
    <property type="entry name" value="SGNH_hydro"/>
</dbReference>
<dbReference type="Gene3D" id="3.40.50.1110">
    <property type="entry name" value="SGNH hydrolase"/>
    <property type="match status" value="1"/>
</dbReference>
<dbReference type="PROSITE" id="PS01098">
    <property type="entry name" value="LIPASE_GDSL_SER"/>
    <property type="match status" value="1"/>
</dbReference>
<dbReference type="CDD" id="cd01822">
    <property type="entry name" value="Lysophospholipase_L1_like"/>
    <property type="match status" value="1"/>
</dbReference>
<sequence>MTGCTEIFSLNDAPCQTLVASPLYRLFGRWLQTLAVSMVLFSGGAEAAPARILAFGDSLTAGPGLPVDDTLPVQLQKLLKARGNEVEVINAGVSGDTTAMGLDRLDYALGAGPVDAAILELGANDMLNGMSPKDARGNLSRMIEVFQAKGVKVVLAAMVSSNNWGQAYREEFDSIYPDLAAKYGVTMVPFFMEGVWGDPKLLIGDGVHPNAAGVQKIAKKIAPYVEKILAPPGAAKESRAQ</sequence>
<gene>
    <name evidence="2" type="ORF">F7D14_16170</name>
</gene>
<dbReference type="InterPro" id="IPR036514">
    <property type="entry name" value="SGNH_hydro_sf"/>
</dbReference>
<accession>A0A6B8M4L1</accession>
<evidence type="ECO:0000259" key="1">
    <source>
        <dbReference type="Pfam" id="PF13472"/>
    </source>
</evidence>
<protein>
    <submittedName>
        <fullName evidence="2">Arylesterase</fullName>
    </submittedName>
</protein>
<dbReference type="PANTHER" id="PTHR30383">
    <property type="entry name" value="THIOESTERASE 1/PROTEASE 1/LYSOPHOSPHOLIPASE L1"/>
    <property type="match status" value="1"/>
</dbReference>
<dbReference type="GO" id="GO:0006629">
    <property type="term" value="P:lipid metabolic process"/>
    <property type="evidence" value="ECO:0007669"/>
    <property type="project" value="InterPro"/>
</dbReference>
<dbReference type="Pfam" id="PF13472">
    <property type="entry name" value="Lipase_GDSL_2"/>
    <property type="match status" value="1"/>
</dbReference>
<name>A0A6B8M4L1_9HYPH</name>
<dbReference type="SUPFAM" id="SSF52266">
    <property type="entry name" value="SGNH hydrolase"/>
    <property type="match status" value="1"/>
</dbReference>
<dbReference type="InterPro" id="IPR051532">
    <property type="entry name" value="Ester_Hydrolysis_Enzymes"/>
</dbReference>
<dbReference type="InterPro" id="IPR008265">
    <property type="entry name" value="Lipase_GDSL_AS"/>
</dbReference>
<dbReference type="AlphaFoldDB" id="A0A6B8M4L1"/>
<evidence type="ECO:0000313" key="3">
    <source>
        <dbReference type="Proteomes" id="UP000422569"/>
    </source>
</evidence>
<proteinExistence type="predicted"/>
<dbReference type="EMBL" id="CP044331">
    <property type="protein sequence ID" value="QGM98864.1"/>
    <property type="molecule type" value="Genomic_DNA"/>
</dbReference>
<evidence type="ECO:0000313" key="2">
    <source>
        <dbReference type="EMBL" id="QGM98864.1"/>
    </source>
</evidence>